<dbReference type="Proteomes" id="UP001595533">
    <property type="component" value="Unassembled WGS sequence"/>
</dbReference>
<sequence length="179" mass="19309">MISMKDAQQDMRTAYLGGATGMLVSGLVWLTAGLVGWQLTVKASVLTLFFGGMLIHPLGVLLDKAMKRAGQHQKGNPLAPLALESTVLLFIGLFIAFVAVQSQPTWFYPIMLLTIGGRYLLFQTLYGMKAYWLIGGALLAAGALCLVYKTPFVTGAFVGAGIEIVGSWLIFSQVRFSQS</sequence>
<evidence type="ECO:0000313" key="3">
    <source>
        <dbReference type="Proteomes" id="UP001595533"/>
    </source>
</evidence>
<comment type="caution">
    <text evidence="2">The sequence shown here is derived from an EMBL/GenBank/DDBJ whole genome shotgun (WGS) entry which is preliminary data.</text>
</comment>
<accession>A0ABV7JCM5</accession>
<dbReference type="Pfam" id="PF22765">
    <property type="entry name" value="DUF7010"/>
    <property type="match status" value="1"/>
</dbReference>
<gene>
    <name evidence="2" type="ORF">ACFODZ_06950</name>
</gene>
<name>A0ABV7JCM5_9GAMM</name>
<feature type="transmembrane region" description="Helical" evidence="1">
    <location>
        <begin position="130"/>
        <end position="149"/>
    </location>
</feature>
<keyword evidence="1" id="KW-0472">Membrane</keyword>
<keyword evidence="1" id="KW-0812">Transmembrane</keyword>
<dbReference type="RefSeq" id="WP_198538237.1">
    <property type="nucleotide sequence ID" value="NZ_JBHRTS010000003.1"/>
</dbReference>
<organism evidence="2 3">
    <name type="scientific">Marinicella sediminis</name>
    <dbReference type="NCBI Taxonomy" id="1792834"/>
    <lineage>
        <taxon>Bacteria</taxon>
        <taxon>Pseudomonadati</taxon>
        <taxon>Pseudomonadota</taxon>
        <taxon>Gammaproteobacteria</taxon>
        <taxon>Lysobacterales</taxon>
        <taxon>Marinicellaceae</taxon>
        <taxon>Marinicella</taxon>
    </lineage>
</organism>
<feature type="transmembrane region" description="Helical" evidence="1">
    <location>
        <begin position="12"/>
        <end position="37"/>
    </location>
</feature>
<feature type="transmembrane region" description="Helical" evidence="1">
    <location>
        <begin position="81"/>
        <end position="100"/>
    </location>
</feature>
<feature type="transmembrane region" description="Helical" evidence="1">
    <location>
        <begin position="43"/>
        <end position="61"/>
    </location>
</feature>
<feature type="transmembrane region" description="Helical" evidence="1">
    <location>
        <begin position="155"/>
        <end position="174"/>
    </location>
</feature>
<proteinExistence type="predicted"/>
<keyword evidence="1" id="KW-1133">Transmembrane helix</keyword>
<reference evidence="3" key="1">
    <citation type="journal article" date="2019" name="Int. J. Syst. Evol. Microbiol.">
        <title>The Global Catalogue of Microorganisms (GCM) 10K type strain sequencing project: providing services to taxonomists for standard genome sequencing and annotation.</title>
        <authorList>
            <consortium name="The Broad Institute Genomics Platform"/>
            <consortium name="The Broad Institute Genome Sequencing Center for Infectious Disease"/>
            <person name="Wu L."/>
            <person name="Ma J."/>
        </authorList>
    </citation>
    <scope>NUCLEOTIDE SEQUENCE [LARGE SCALE GENOMIC DNA]</scope>
    <source>
        <strain evidence="3">KCTC 42953</strain>
    </source>
</reference>
<evidence type="ECO:0000256" key="1">
    <source>
        <dbReference type="SAM" id="Phobius"/>
    </source>
</evidence>
<dbReference type="InterPro" id="IPR053824">
    <property type="entry name" value="DUF7010"/>
</dbReference>
<protein>
    <submittedName>
        <fullName evidence="2">DUF7010 family protein</fullName>
    </submittedName>
</protein>
<evidence type="ECO:0000313" key="2">
    <source>
        <dbReference type="EMBL" id="MFC3193973.1"/>
    </source>
</evidence>
<keyword evidence="3" id="KW-1185">Reference proteome</keyword>
<feature type="transmembrane region" description="Helical" evidence="1">
    <location>
        <begin position="106"/>
        <end position="123"/>
    </location>
</feature>
<dbReference type="EMBL" id="JBHRTS010000003">
    <property type="protein sequence ID" value="MFC3193973.1"/>
    <property type="molecule type" value="Genomic_DNA"/>
</dbReference>